<comment type="caution">
    <text evidence="2">The sequence shown here is derived from an EMBL/GenBank/DDBJ whole genome shotgun (WGS) entry which is preliminary data.</text>
</comment>
<organism evidence="2 3">
    <name type="scientific">Flavobacterium buctense</name>
    <dbReference type="NCBI Taxonomy" id="1648146"/>
    <lineage>
        <taxon>Bacteria</taxon>
        <taxon>Pseudomonadati</taxon>
        <taxon>Bacteroidota</taxon>
        <taxon>Flavobacteriia</taxon>
        <taxon>Flavobacteriales</taxon>
        <taxon>Flavobacteriaceae</taxon>
        <taxon>Flavobacterium</taxon>
    </lineage>
</organism>
<gene>
    <name evidence="2" type="ORF">WMW71_12890</name>
</gene>
<name>A0ABU9E3L3_9FLAO</name>
<feature type="transmembrane region" description="Helical" evidence="1">
    <location>
        <begin position="60"/>
        <end position="79"/>
    </location>
</feature>
<reference evidence="2 3" key="1">
    <citation type="submission" date="2024-04" db="EMBL/GenBank/DDBJ databases">
        <title>draft genome sequnece of Flavobacterium buctense JCM 30750.</title>
        <authorList>
            <person name="Kim D.-U."/>
        </authorList>
    </citation>
    <scope>NUCLEOTIDE SEQUENCE [LARGE SCALE GENOMIC DNA]</scope>
    <source>
        <strain evidence="2 3">JCM 30750</strain>
    </source>
</reference>
<sequence>MKIIKSENKIEIKVAPNKDWKYAFVFIPAGIIMIPFFFFALFVLLISLVKLDFNKFIFEALGIFLLAFTIINYSLWLLIGKEKVIFSENLMIYNISNGIFGRTKQVEIASIKNLKTVDKVYNSELPFIPDTGRINFDYKGKYFSILRGLKDDEIKDATEIFNEQILKNSL</sequence>
<keyword evidence="1" id="KW-0472">Membrane</keyword>
<keyword evidence="1" id="KW-1133">Transmembrane helix</keyword>
<keyword evidence="1" id="KW-0812">Transmembrane</keyword>
<keyword evidence="3" id="KW-1185">Reference proteome</keyword>
<evidence type="ECO:0000313" key="2">
    <source>
        <dbReference type="EMBL" id="MEK8181241.1"/>
    </source>
</evidence>
<dbReference type="RefSeq" id="WP_187661303.1">
    <property type="nucleotide sequence ID" value="NZ_JACTAB010000015.1"/>
</dbReference>
<dbReference type="Proteomes" id="UP001491349">
    <property type="component" value="Unassembled WGS sequence"/>
</dbReference>
<protein>
    <recommendedName>
        <fullName evidence="4">DUF304 domain-containing protein</fullName>
    </recommendedName>
</protein>
<evidence type="ECO:0008006" key="4">
    <source>
        <dbReference type="Google" id="ProtNLM"/>
    </source>
</evidence>
<evidence type="ECO:0000256" key="1">
    <source>
        <dbReference type="SAM" id="Phobius"/>
    </source>
</evidence>
<feature type="transmembrane region" description="Helical" evidence="1">
    <location>
        <begin position="21"/>
        <end position="48"/>
    </location>
</feature>
<evidence type="ECO:0000313" key="3">
    <source>
        <dbReference type="Proteomes" id="UP001491349"/>
    </source>
</evidence>
<proteinExistence type="predicted"/>
<accession>A0ABU9E3L3</accession>
<dbReference type="EMBL" id="JBBPCB010000013">
    <property type="protein sequence ID" value="MEK8181241.1"/>
    <property type="molecule type" value="Genomic_DNA"/>
</dbReference>